<reference evidence="1 2" key="1">
    <citation type="submission" date="2020-09" db="EMBL/GenBank/DDBJ databases">
        <title>Pedobacter sp. SW-16 isolated from soil near Yeocheon.</title>
        <authorList>
            <person name="Im H.S."/>
            <person name="Joung Y."/>
            <person name="Lee S.-S."/>
        </authorList>
    </citation>
    <scope>NUCLEOTIDE SEQUENCE [LARGE SCALE GENOMIC DNA]</scope>
    <source>
        <strain evidence="1 2">SW-16</strain>
    </source>
</reference>
<accession>A0ABX6TPU4</accession>
<dbReference type="EMBL" id="CP061171">
    <property type="protein sequence ID" value="QNR87010.1"/>
    <property type="molecule type" value="Genomic_DNA"/>
</dbReference>
<sequence>MSLGNILENSSPTLQEWISKTTLLLNAQDYATIGFHDSGNRVDFIRAGNGVIDLGYDGGFGKANIGLPNGIWSAAGNLGIGTTSPYGKLHIVDAGVSKNAGNENPITSGGLVIQANTGGRSQINGAQLEFAIPANTDGNNIYSQGRIITVAANDQSYNATGRMILGTRRMFDKNGSGQQWYYGDDITIDGSGYVGIGINNPSEKFTVNGKIKAKEIRVDGAGTPDYVFEEDYKNLSLKEIEQYIKKNKHLPEIPSASEAAENGIALGEMNKLLLKKIEELTLHLIEKDKVLNNVQERLLKLEKSKR</sequence>
<evidence type="ECO:0008006" key="3">
    <source>
        <dbReference type="Google" id="ProtNLM"/>
    </source>
</evidence>
<evidence type="ECO:0000313" key="1">
    <source>
        <dbReference type="EMBL" id="QNR87010.1"/>
    </source>
</evidence>
<dbReference type="Proteomes" id="UP000516439">
    <property type="component" value="Chromosome"/>
</dbReference>
<proteinExistence type="predicted"/>
<evidence type="ECO:0000313" key="2">
    <source>
        <dbReference type="Proteomes" id="UP000516439"/>
    </source>
</evidence>
<gene>
    <name evidence="1" type="ORF">H9N25_11810</name>
</gene>
<dbReference type="RefSeq" id="WP_190329028.1">
    <property type="nucleotide sequence ID" value="NZ_CP061171.1"/>
</dbReference>
<organism evidence="1 2">
    <name type="scientific">Pedobacter riviphilus</name>
    <dbReference type="NCBI Taxonomy" id="2766984"/>
    <lineage>
        <taxon>Bacteria</taxon>
        <taxon>Pseudomonadati</taxon>
        <taxon>Bacteroidota</taxon>
        <taxon>Sphingobacteriia</taxon>
        <taxon>Sphingobacteriales</taxon>
        <taxon>Sphingobacteriaceae</taxon>
        <taxon>Pedobacter</taxon>
    </lineage>
</organism>
<name>A0ABX6TPU4_9SPHI</name>
<keyword evidence="2" id="KW-1185">Reference proteome</keyword>
<protein>
    <recommendedName>
        <fullName evidence="3">Peptidase S74 domain-containing protein</fullName>
    </recommendedName>
</protein>